<dbReference type="Pfam" id="PF01237">
    <property type="entry name" value="Oxysterol_BP"/>
    <property type="match status" value="1"/>
</dbReference>
<comment type="caution">
    <text evidence="1">The sequence shown here is derived from an EMBL/GenBank/DDBJ whole genome shotgun (WGS) entry which is preliminary data.</text>
</comment>
<dbReference type="GO" id="GO:0005886">
    <property type="term" value="C:plasma membrane"/>
    <property type="evidence" value="ECO:0007669"/>
    <property type="project" value="TreeGrafter"/>
</dbReference>
<dbReference type="InterPro" id="IPR000648">
    <property type="entry name" value="Oxysterol-bd"/>
</dbReference>
<dbReference type="OrthoDB" id="416222at2759"/>
<dbReference type="InterPro" id="IPR037239">
    <property type="entry name" value="OSBP_sf"/>
</dbReference>
<dbReference type="Proteomes" id="UP000838756">
    <property type="component" value="Unassembled WGS sequence"/>
</dbReference>
<dbReference type="PANTHER" id="PTHR10972">
    <property type="entry name" value="OXYSTEROL-BINDING PROTEIN-RELATED"/>
    <property type="match status" value="1"/>
</dbReference>
<evidence type="ECO:0000313" key="2">
    <source>
        <dbReference type="Proteomes" id="UP000838756"/>
    </source>
</evidence>
<feature type="non-terminal residue" evidence="1">
    <location>
        <position position="1"/>
    </location>
</feature>
<sequence>MDNDQRLYKYRTSLPVAQFSRGDFSLWSVLKNCVGKELSKITMPVVFNEPLSFLQRMLEYLEYAHLLRMASEQTDPVARMEYIA</sequence>
<name>A0A8S4SA03_9NEOP</name>
<keyword evidence="2" id="KW-1185">Reference proteome</keyword>
<protein>
    <submittedName>
        <fullName evidence="1">Jg22177 protein</fullName>
    </submittedName>
</protein>
<organism evidence="1 2">
    <name type="scientific">Pararge aegeria aegeria</name>
    <dbReference type="NCBI Taxonomy" id="348720"/>
    <lineage>
        <taxon>Eukaryota</taxon>
        <taxon>Metazoa</taxon>
        <taxon>Ecdysozoa</taxon>
        <taxon>Arthropoda</taxon>
        <taxon>Hexapoda</taxon>
        <taxon>Insecta</taxon>
        <taxon>Pterygota</taxon>
        <taxon>Neoptera</taxon>
        <taxon>Endopterygota</taxon>
        <taxon>Lepidoptera</taxon>
        <taxon>Glossata</taxon>
        <taxon>Ditrysia</taxon>
        <taxon>Papilionoidea</taxon>
        <taxon>Nymphalidae</taxon>
        <taxon>Satyrinae</taxon>
        <taxon>Satyrini</taxon>
        <taxon>Parargina</taxon>
        <taxon>Pararge</taxon>
    </lineage>
</organism>
<dbReference type="SUPFAM" id="SSF144000">
    <property type="entry name" value="Oxysterol-binding protein-like"/>
    <property type="match status" value="1"/>
</dbReference>
<gene>
    <name evidence="1" type="primary">jg22177</name>
    <name evidence="1" type="ORF">PAEG_LOCUS22561</name>
</gene>
<evidence type="ECO:0000313" key="1">
    <source>
        <dbReference type="EMBL" id="CAH2253842.1"/>
    </source>
</evidence>
<proteinExistence type="predicted"/>
<dbReference type="PANTHER" id="PTHR10972:SF209">
    <property type="entry name" value="OXYSTEROL-BINDING PROTEIN"/>
    <property type="match status" value="1"/>
</dbReference>
<dbReference type="GO" id="GO:0005829">
    <property type="term" value="C:cytosol"/>
    <property type="evidence" value="ECO:0007669"/>
    <property type="project" value="TreeGrafter"/>
</dbReference>
<dbReference type="EMBL" id="CAKXAJ010026065">
    <property type="protein sequence ID" value="CAH2253842.1"/>
    <property type="molecule type" value="Genomic_DNA"/>
</dbReference>
<accession>A0A8S4SA03</accession>
<dbReference type="GO" id="GO:0032934">
    <property type="term" value="F:sterol binding"/>
    <property type="evidence" value="ECO:0007669"/>
    <property type="project" value="TreeGrafter"/>
</dbReference>
<dbReference type="GO" id="GO:0097038">
    <property type="term" value="C:perinuclear endoplasmic reticulum"/>
    <property type="evidence" value="ECO:0007669"/>
    <property type="project" value="TreeGrafter"/>
</dbReference>
<dbReference type="AlphaFoldDB" id="A0A8S4SA03"/>
<reference evidence="1" key="1">
    <citation type="submission" date="2022-03" db="EMBL/GenBank/DDBJ databases">
        <authorList>
            <person name="Lindestad O."/>
        </authorList>
    </citation>
    <scope>NUCLEOTIDE SEQUENCE</scope>
</reference>